<proteinExistence type="predicted"/>
<organism evidence="5 6">
    <name type="scientific">Basidiobolus ranarum</name>
    <dbReference type="NCBI Taxonomy" id="34480"/>
    <lineage>
        <taxon>Eukaryota</taxon>
        <taxon>Fungi</taxon>
        <taxon>Fungi incertae sedis</taxon>
        <taxon>Zoopagomycota</taxon>
        <taxon>Entomophthoromycotina</taxon>
        <taxon>Basidiobolomycetes</taxon>
        <taxon>Basidiobolales</taxon>
        <taxon>Basidiobolaceae</taxon>
        <taxon>Basidiobolus</taxon>
    </lineage>
</organism>
<evidence type="ECO:0000313" key="5">
    <source>
        <dbReference type="EMBL" id="KAK9696097.1"/>
    </source>
</evidence>
<evidence type="ECO:0000313" key="6">
    <source>
        <dbReference type="Proteomes" id="UP001479436"/>
    </source>
</evidence>
<protein>
    <recommendedName>
        <fullName evidence="4">Yeast cell wall synthesis Kre9/Knh1-like N-terminal domain-containing protein</fullName>
    </recommendedName>
</protein>
<dbReference type="InterPro" id="IPR018466">
    <property type="entry name" value="Kre9/Knh1-like_N"/>
</dbReference>
<evidence type="ECO:0000259" key="4">
    <source>
        <dbReference type="Pfam" id="PF10342"/>
    </source>
</evidence>
<evidence type="ECO:0000256" key="1">
    <source>
        <dbReference type="ARBA" id="ARBA00022729"/>
    </source>
</evidence>
<dbReference type="PANTHER" id="PTHR40633">
    <property type="entry name" value="MATRIX PROTEIN, PUTATIVE (AFU_ORTHOLOGUE AFUA_8G05410)-RELATED"/>
    <property type="match status" value="1"/>
</dbReference>
<feature type="compositionally biased region" description="Basic and acidic residues" evidence="2">
    <location>
        <begin position="134"/>
        <end position="150"/>
    </location>
</feature>
<keyword evidence="6" id="KW-1185">Reference proteome</keyword>
<keyword evidence="1 3" id="KW-0732">Signal</keyword>
<feature type="domain" description="Yeast cell wall synthesis Kre9/Knh1-like N-terminal" evidence="4">
    <location>
        <begin position="28"/>
        <end position="114"/>
    </location>
</feature>
<gene>
    <name evidence="5" type="ORF">K7432_012643</name>
</gene>
<feature type="compositionally biased region" description="Low complexity" evidence="2">
    <location>
        <begin position="183"/>
        <end position="210"/>
    </location>
</feature>
<dbReference type="PANTHER" id="PTHR40633:SF6">
    <property type="entry name" value="MATRIX PROTEIN, PUTATIVE (AFU_ORTHOLOGUE AFUA_8G05410)-RELATED"/>
    <property type="match status" value="1"/>
</dbReference>
<feature type="compositionally biased region" description="Pro residues" evidence="2">
    <location>
        <begin position="167"/>
        <end position="176"/>
    </location>
</feature>
<feature type="signal peptide" evidence="3">
    <location>
        <begin position="1"/>
        <end position="22"/>
    </location>
</feature>
<dbReference type="Pfam" id="PF10342">
    <property type="entry name" value="Kre9_KNH"/>
    <property type="match status" value="1"/>
</dbReference>
<name>A0ABR2VSE6_9FUNG</name>
<dbReference type="Proteomes" id="UP001479436">
    <property type="component" value="Unassembled WGS sequence"/>
</dbReference>
<feature type="region of interest" description="Disordered" evidence="2">
    <location>
        <begin position="117"/>
        <end position="214"/>
    </location>
</feature>
<dbReference type="InterPro" id="IPR052982">
    <property type="entry name" value="SRP1/TIP1-like"/>
</dbReference>
<comment type="caution">
    <text evidence="5">The sequence shown here is derived from an EMBL/GenBank/DDBJ whole genome shotgun (WGS) entry which is preliminary data.</text>
</comment>
<sequence>MSISSLSFFCLLSATIVYGNLAITSPVNSVWEMGTKNLITWTETGEGSPAPASFSLDLMQGPATGLQLIQQISKEVDVKEGQHSWEIPKTLQPGNYSLRAGSPPNVVYSTYFEIKSPGSGGISPPVSPPPKSTKKPEKETKKPHHDDQAKKVSGVEGTSGDAATAPAQPPGTPPLHPVTTQKSDSATPPDSKAPAPAPAPGTTANPAKPNSAETKKIQKNIGSLPNVIQGSYLMVIAIAIHSYRN</sequence>
<evidence type="ECO:0000256" key="3">
    <source>
        <dbReference type="SAM" id="SignalP"/>
    </source>
</evidence>
<accession>A0ABR2VSE6</accession>
<reference evidence="5 6" key="1">
    <citation type="submission" date="2023-04" db="EMBL/GenBank/DDBJ databases">
        <title>Genome of Basidiobolus ranarum AG-B5.</title>
        <authorList>
            <person name="Stajich J.E."/>
            <person name="Carter-House D."/>
            <person name="Gryganskyi A."/>
        </authorList>
    </citation>
    <scope>NUCLEOTIDE SEQUENCE [LARGE SCALE GENOMIC DNA]</scope>
    <source>
        <strain evidence="5 6">AG-B5</strain>
    </source>
</reference>
<feature type="chain" id="PRO_5045403402" description="Yeast cell wall synthesis Kre9/Knh1-like N-terminal domain-containing protein" evidence="3">
    <location>
        <begin position="23"/>
        <end position="245"/>
    </location>
</feature>
<evidence type="ECO:0000256" key="2">
    <source>
        <dbReference type="SAM" id="MobiDB-lite"/>
    </source>
</evidence>
<dbReference type="EMBL" id="JASJQH010008005">
    <property type="protein sequence ID" value="KAK9696097.1"/>
    <property type="molecule type" value="Genomic_DNA"/>
</dbReference>